<dbReference type="InterPro" id="IPR032675">
    <property type="entry name" value="LRR_dom_sf"/>
</dbReference>
<accession>A0AAQ3TG38</accession>
<evidence type="ECO:0008006" key="16">
    <source>
        <dbReference type="Google" id="ProtNLM"/>
    </source>
</evidence>
<sequence length="1394" mass="153168">MATVMAHHGPTQQALSLLVLLLFLQIHLTIAVPGDPSSAVAAFTSNHTLPLSVRCLPDQESALLRLKRSFTTTNYSVSAFRSWRSSTDCCRWAGVQCSSDSGGRVTSLDLGDHGLEAGGLDPVLFHLTSLEYLNLAYNYFNGSQLPSSGFSGPVPTGINKLTNLVSLDLSTSFDIIEVIGDGFLLHSDFPMDSIGLVEENFGNLVHNLRDLRELRLGSVDLSNIGSQWCHTIAMSCPKLQVLSLPWCELSGPICSSFSRLQSLAVIDLQLNDLSGLLLPDFLTNLSNLTVLQLRHNNLQGWISPAIFQHKKLVTIDLYYNLDISGYLPNFSNGSRLENLDVVEPISLKLGLAATGFPGDLPSSIGNLKSLSALEISGTGIVGPMPSWVANLTALTTLRFDNYGLFGPLPSFIGNLTHLKELVLCACGLSGEIPSHLSNLTQLQILLPYSNNFVGTIELNFFRKLPNLNVLDLSHNNLTLLDGEDNSTLTSLPRFWTLGLAGCRMSKFPNFLRHQDQINRLDLSDNELHGAIPQWVWENLNDLYALYIGNNKLTSVGYAPFLPLQLDILVLSNNIFEGAIPIPQGSAGVLDYSNNRFSSIPYNFSYHLRDVGLFDASRNNLSGNIPLSFCSGTRIQLLYLSNNNFSGLIPSCLMENVNGMQSLNLRENGIHGEFRDNIKEGCSFEALDFSGNWIEGKLPRSLVFCKNLEILDVANNRIMDTFPCWMSAHHRLAILVLKSNKFFGQVGQSPHEEGNACAFPSAIIIDLSSNNFSGPLPNGQWFRKLKSMIFRDLDTSSVMDHELPDTQEAYKYTTTITYKGHDTMFAQILTTLVFIDLSNNAFSDGIPEAIGELGLLHGLNISHNSLIGTIPSQFSHLGQLEALDLSSNQLSGMIPQELALLDFLTTLNLSNNKLVGSIPESNQFSIFSNSSFIGNDGLCGPPLSKECINRTLPNVVPHHSKRSTDIMLFLFAGLGFGVGNIITAPCFPADAPALLQLKNSFLDPNNHLTSWRAGTDCCRRWEAVSCDAASRRVRALDLGYRDLQSRRLHPSLFNLTALTSLTLASNNFMGATLPSAGLEQLTEMVYLNFSYTNFFGQIPAGIARLKNLVTLDFSSDVLSYNVVFLREPSFEAFVSNLNSLTVLNLDGVDISSGGEKWSIALAKSTPKLQMLFLSQCGLSGTIHHSFSRLHSLVDLELSGNGITGKVPEWLDLSDDDFEGKFPAEIFQLQNLTVLSLSGNPRLSGHLVNFPVENKLEMIFLEGTNFSDAVPVSIVNLKSLMYLALTTEGTSKQLSLLGKLPSLDDLTLYGSSGLQNPQFSWIGDLRHLTRLEIAFYNFSEPIPSWIGNLTNLTDLGLTACNFYGHVPSWIGNLTQLSYIDFSENRLTGDFDRYISP</sequence>
<evidence type="ECO:0000256" key="11">
    <source>
        <dbReference type="SAM" id="SignalP"/>
    </source>
</evidence>
<dbReference type="InterPro" id="IPR055414">
    <property type="entry name" value="LRR_R13L4/SHOC2-like"/>
</dbReference>
<dbReference type="FunFam" id="3.80.10.10:FF:000213">
    <property type="entry name" value="Tyrosine-sulfated glycopeptide receptor 1"/>
    <property type="match status" value="1"/>
</dbReference>
<dbReference type="PROSITE" id="PS51450">
    <property type="entry name" value="LRR"/>
    <property type="match status" value="1"/>
</dbReference>
<dbReference type="Pfam" id="PF23598">
    <property type="entry name" value="LRR_14"/>
    <property type="match status" value="1"/>
</dbReference>
<evidence type="ECO:0000313" key="14">
    <source>
        <dbReference type="EMBL" id="WVZ72393.1"/>
    </source>
</evidence>
<gene>
    <name evidence="14" type="ORF">U9M48_020860</name>
</gene>
<evidence type="ECO:0000259" key="12">
    <source>
        <dbReference type="Pfam" id="PF08263"/>
    </source>
</evidence>
<evidence type="ECO:0000256" key="6">
    <source>
        <dbReference type="ARBA" id="ARBA00022729"/>
    </source>
</evidence>
<dbReference type="InterPro" id="IPR001611">
    <property type="entry name" value="Leu-rich_rpt"/>
</dbReference>
<keyword evidence="8" id="KW-1133">Transmembrane helix</keyword>
<dbReference type="Pfam" id="PF08263">
    <property type="entry name" value="LRRNT_2"/>
    <property type="match status" value="2"/>
</dbReference>
<keyword evidence="5" id="KW-0812">Transmembrane</keyword>
<evidence type="ECO:0000256" key="4">
    <source>
        <dbReference type="ARBA" id="ARBA00022614"/>
    </source>
</evidence>
<dbReference type="Pfam" id="PF00560">
    <property type="entry name" value="LRR_1"/>
    <property type="match status" value="2"/>
</dbReference>
<reference evidence="14 15" key="1">
    <citation type="submission" date="2024-02" db="EMBL/GenBank/DDBJ databases">
        <title>High-quality chromosome-scale genome assembly of Pensacola bahiagrass (Paspalum notatum Flugge var. saurae).</title>
        <authorList>
            <person name="Vega J.M."/>
            <person name="Podio M."/>
            <person name="Orjuela J."/>
            <person name="Siena L.A."/>
            <person name="Pessino S.C."/>
            <person name="Combes M.C."/>
            <person name="Mariac C."/>
            <person name="Albertini E."/>
            <person name="Pupilli F."/>
            <person name="Ortiz J.P.A."/>
            <person name="Leblanc O."/>
        </authorList>
    </citation>
    <scope>NUCLEOTIDE SEQUENCE [LARGE SCALE GENOMIC DNA]</scope>
    <source>
        <strain evidence="14">R1</strain>
        <tissue evidence="14">Leaf</tissue>
    </source>
</reference>
<evidence type="ECO:0000256" key="5">
    <source>
        <dbReference type="ARBA" id="ARBA00022692"/>
    </source>
</evidence>
<dbReference type="PRINTS" id="PR00019">
    <property type="entry name" value="LEURICHRPT"/>
</dbReference>
<evidence type="ECO:0000256" key="9">
    <source>
        <dbReference type="ARBA" id="ARBA00023136"/>
    </source>
</evidence>
<dbReference type="InterPro" id="IPR046956">
    <property type="entry name" value="RLP23-like"/>
</dbReference>
<dbReference type="SUPFAM" id="SSF52058">
    <property type="entry name" value="L domain-like"/>
    <property type="match status" value="4"/>
</dbReference>
<dbReference type="PANTHER" id="PTHR48061:SF48">
    <property type="entry name" value="OS01G0162500 PROTEIN"/>
    <property type="match status" value="1"/>
</dbReference>
<protein>
    <recommendedName>
        <fullName evidence="16">Leucine-rich repeat-containing N-terminal plant-type domain-containing protein</fullName>
    </recommendedName>
</protein>
<feature type="domain" description="Leucine-rich repeat-containing N-terminal plant-type" evidence="12">
    <location>
        <begin position="57"/>
        <end position="98"/>
    </location>
</feature>
<dbReference type="SUPFAM" id="SSF52047">
    <property type="entry name" value="RNI-like"/>
    <property type="match status" value="1"/>
</dbReference>
<name>A0AAQ3TG38_PASNO</name>
<keyword evidence="4" id="KW-0433">Leucine-rich repeat</keyword>
<dbReference type="GO" id="GO:0005886">
    <property type="term" value="C:plasma membrane"/>
    <property type="evidence" value="ECO:0007669"/>
    <property type="project" value="UniProtKB-SubCell"/>
</dbReference>
<dbReference type="Proteomes" id="UP001341281">
    <property type="component" value="Chromosome 04"/>
</dbReference>
<dbReference type="Gene3D" id="3.80.10.10">
    <property type="entry name" value="Ribonuclease Inhibitor"/>
    <property type="match status" value="9"/>
</dbReference>
<dbReference type="PANTHER" id="PTHR48061">
    <property type="entry name" value="LEUCINE-RICH REPEAT RECEPTOR PROTEIN KINASE EMS1-LIKE-RELATED"/>
    <property type="match status" value="1"/>
</dbReference>
<keyword evidence="9" id="KW-0472">Membrane</keyword>
<keyword evidence="7" id="KW-0677">Repeat</keyword>
<comment type="subcellular location">
    <subcellularLocation>
        <location evidence="1">Cell membrane</location>
        <topology evidence="1">Single-pass type I membrane protein</topology>
    </subcellularLocation>
</comment>
<evidence type="ECO:0000256" key="1">
    <source>
        <dbReference type="ARBA" id="ARBA00004251"/>
    </source>
</evidence>
<keyword evidence="10" id="KW-0325">Glycoprotein</keyword>
<organism evidence="14 15">
    <name type="scientific">Paspalum notatum var. saurae</name>
    <dbReference type="NCBI Taxonomy" id="547442"/>
    <lineage>
        <taxon>Eukaryota</taxon>
        <taxon>Viridiplantae</taxon>
        <taxon>Streptophyta</taxon>
        <taxon>Embryophyta</taxon>
        <taxon>Tracheophyta</taxon>
        <taxon>Spermatophyta</taxon>
        <taxon>Magnoliopsida</taxon>
        <taxon>Liliopsida</taxon>
        <taxon>Poales</taxon>
        <taxon>Poaceae</taxon>
        <taxon>PACMAD clade</taxon>
        <taxon>Panicoideae</taxon>
        <taxon>Andropogonodae</taxon>
        <taxon>Paspaleae</taxon>
        <taxon>Paspalinae</taxon>
        <taxon>Paspalum</taxon>
    </lineage>
</organism>
<feature type="chain" id="PRO_5042974533" description="Leucine-rich repeat-containing N-terminal plant-type domain-containing protein" evidence="11">
    <location>
        <begin position="32"/>
        <end position="1394"/>
    </location>
</feature>
<keyword evidence="3" id="KW-1003">Cell membrane</keyword>
<evidence type="ECO:0000256" key="7">
    <source>
        <dbReference type="ARBA" id="ARBA00022737"/>
    </source>
</evidence>
<feature type="domain" description="Disease resistance R13L4/SHOC-2-like LRR" evidence="13">
    <location>
        <begin position="346"/>
        <end position="520"/>
    </location>
</feature>
<dbReference type="EMBL" id="CP144748">
    <property type="protein sequence ID" value="WVZ72393.1"/>
    <property type="molecule type" value="Genomic_DNA"/>
</dbReference>
<dbReference type="SMART" id="SM00369">
    <property type="entry name" value="LRR_TYP"/>
    <property type="match status" value="8"/>
</dbReference>
<feature type="signal peptide" evidence="11">
    <location>
        <begin position="1"/>
        <end position="31"/>
    </location>
</feature>
<feature type="domain" description="Leucine-rich repeat-containing N-terminal plant-type" evidence="12">
    <location>
        <begin position="988"/>
        <end position="1026"/>
    </location>
</feature>
<keyword evidence="15" id="KW-1185">Reference proteome</keyword>
<proteinExistence type="inferred from homology"/>
<dbReference type="Pfam" id="PF13855">
    <property type="entry name" value="LRR_8"/>
    <property type="match status" value="1"/>
</dbReference>
<evidence type="ECO:0000256" key="3">
    <source>
        <dbReference type="ARBA" id="ARBA00022475"/>
    </source>
</evidence>
<dbReference type="InterPro" id="IPR013210">
    <property type="entry name" value="LRR_N_plant-typ"/>
</dbReference>
<evidence type="ECO:0000256" key="2">
    <source>
        <dbReference type="ARBA" id="ARBA00009592"/>
    </source>
</evidence>
<keyword evidence="6 11" id="KW-0732">Signal</keyword>
<evidence type="ECO:0000256" key="10">
    <source>
        <dbReference type="ARBA" id="ARBA00023180"/>
    </source>
</evidence>
<evidence type="ECO:0000256" key="8">
    <source>
        <dbReference type="ARBA" id="ARBA00022989"/>
    </source>
</evidence>
<evidence type="ECO:0000313" key="15">
    <source>
        <dbReference type="Proteomes" id="UP001341281"/>
    </source>
</evidence>
<dbReference type="InterPro" id="IPR003591">
    <property type="entry name" value="Leu-rich_rpt_typical-subtyp"/>
</dbReference>
<comment type="similarity">
    <text evidence="2">Belongs to the RLP family.</text>
</comment>
<evidence type="ECO:0000259" key="13">
    <source>
        <dbReference type="Pfam" id="PF23598"/>
    </source>
</evidence>